<dbReference type="PROSITE" id="PS51806">
    <property type="entry name" value="DOG1"/>
    <property type="match status" value="1"/>
</dbReference>
<dbReference type="GO" id="GO:0006351">
    <property type="term" value="P:DNA-templated transcription"/>
    <property type="evidence" value="ECO:0007669"/>
    <property type="project" value="InterPro"/>
</dbReference>
<dbReference type="AlphaFoldDB" id="A0A061FFA6"/>
<dbReference type="GO" id="GO:0043565">
    <property type="term" value="F:sequence-specific DNA binding"/>
    <property type="evidence" value="ECO:0007669"/>
    <property type="project" value="InterPro"/>
</dbReference>
<dbReference type="EMBL" id="CM001886">
    <property type="protein sequence ID" value="EOY15588.1"/>
    <property type="molecule type" value="Genomic_DNA"/>
</dbReference>
<keyword evidence="3" id="KW-1185">Reference proteome</keyword>
<feature type="domain" description="DOG1" evidence="1">
    <location>
        <begin position="10"/>
        <end position="213"/>
    </location>
</feature>
<dbReference type="STRING" id="3641.A0A061FFA6"/>
<dbReference type="PANTHER" id="PTHR46354">
    <property type="entry name" value="DOG1 DOMAIN-CONTAINING PROTEIN"/>
    <property type="match status" value="1"/>
</dbReference>
<dbReference type="InterPro" id="IPR025422">
    <property type="entry name" value="TGA_domain"/>
</dbReference>
<dbReference type="HOGENOM" id="CLU_1226663_0_0_1"/>
<reference evidence="2 3" key="1">
    <citation type="journal article" date="2013" name="Genome Biol.">
        <title>The genome sequence of the most widely cultivated cacao type and its use to identify candidate genes regulating pod color.</title>
        <authorList>
            <person name="Motamayor J.C."/>
            <person name="Mockaitis K."/>
            <person name="Schmutz J."/>
            <person name="Haiminen N."/>
            <person name="Iii D.L."/>
            <person name="Cornejo O."/>
            <person name="Findley S.D."/>
            <person name="Zheng P."/>
            <person name="Utro F."/>
            <person name="Royaert S."/>
            <person name="Saski C."/>
            <person name="Jenkins J."/>
            <person name="Podicheti R."/>
            <person name="Zhao M."/>
            <person name="Scheffler B.E."/>
            <person name="Stack J.C."/>
            <person name="Feltus F.A."/>
            <person name="Mustiga G.M."/>
            <person name="Amores F."/>
            <person name="Phillips W."/>
            <person name="Marelli J.P."/>
            <person name="May G.D."/>
            <person name="Shapiro H."/>
            <person name="Ma J."/>
            <person name="Bustamante C.D."/>
            <person name="Schnell R.J."/>
            <person name="Main D."/>
            <person name="Gilbert D."/>
            <person name="Parida L."/>
            <person name="Kuhn D.N."/>
        </authorList>
    </citation>
    <scope>NUCLEOTIDE SEQUENCE [LARGE SCALE GENOMIC DNA]</scope>
    <source>
        <strain evidence="3">cv. Matina 1-6</strain>
    </source>
</reference>
<evidence type="ECO:0000259" key="1">
    <source>
        <dbReference type="PROSITE" id="PS51806"/>
    </source>
</evidence>
<name>A0A061FFA6_THECC</name>
<proteinExistence type="predicted"/>
<dbReference type="Proteomes" id="UP000026915">
    <property type="component" value="Chromosome 8"/>
</dbReference>
<organism evidence="2 3">
    <name type="scientific">Theobroma cacao</name>
    <name type="common">Cacao</name>
    <name type="synonym">Cocoa</name>
    <dbReference type="NCBI Taxonomy" id="3641"/>
    <lineage>
        <taxon>Eukaryota</taxon>
        <taxon>Viridiplantae</taxon>
        <taxon>Streptophyta</taxon>
        <taxon>Embryophyta</taxon>
        <taxon>Tracheophyta</taxon>
        <taxon>Spermatophyta</taxon>
        <taxon>Magnoliopsida</taxon>
        <taxon>eudicotyledons</taxon>
        <taxon>Gunneridae</taxon>
        <taxon>Pentapetalae</taxon>
        <taxon>rosids</taxon>
        <taxon>malvids</taxon>
        <taxon>Malvales</taxon>
        <taxon>Malvaceae</taxon>
        <taxon>Byttnerioideae</taxon>
        <taxon>Theobroma</taxon>
    </lineage>
</organism>
<dbReference type="InParanoid" id="A0A061FFA6"/>
<dbReference type="Gramene" id="EOY15588">
    <property type="protein sequence ID" value="EOY15588"/>
    <property type="gene ID" value="TCM_034600"/>
</dbReference>
<accession>A0A061FFA6</accession>
<dbReference type="PANTHER" id="PTHR46354:SF1">
    <property type="entry name" value="PROTEIN RESPONSE TO ABA AND SALT 1-RELATED"/>
    <property type="match status" value="1"/>
</dbReference>
<gene>
    <name evidence="2" type="ORF">TCM_034600</name>
</gene>
<dbReference type="InterPro" id="IPR051886">
    <property type="entry name" value="Seed_Dev/Stress_Resp_Reg"/>
</dbReference>
<sequence length="226" mass="25623">MADRNGSNVRESFESFFNGWLVRQENFLDQPVQALTSQDGHEIDQRGSLVQEVLSHYEQYLEEKSKAAKDQVFLFYSPPCSVTELTPEQEETIERVKYETRREERELTEAMETVKKVIEILSPVQTVKFLAASAEFQLRSYRPMGSVLVSVALCRLVGLPGANSCLPKGLRLIEECIPQSMARSGTVLFVFFLFPFAADRRGVMEIGSRFYSDLMDWGTGESVGKV</sequence>
<protein>
    <recommendedName>
        <fullName evidence="1">DOG1 domain-containing protein</fullName>
    </recommendedName>
</protein>
<dbReference type="Pfam" id="PF14144">
    <property type="entry name" value="DOG1"/>
    <property type="match status" value="1"/>
</dbReference>
<evidence type="ECO:0000313" key="2">
    <source>
        <dbReference type="EMBL" id="EOY15588.1"/>
    </source>
</evidence>
<evidence type="ECO:0000313" key="3">
    <source>
        <dbReference type="Proteomes" id="UP000026915"/>
    </source>
</evidence>